<evidence type="ECO:0000313" key="1">
    <source>
        <dbReference type="EMBL" id="WNG42940.1"/>
    </source>
</evidence>
<organism evidence="1 2">
    <name type="scientific">Archangium minus</name>
    <dbReference type="NCBI Taxonomy" id="83450"/>
    <lineage>
        <taxon>Bacteria</taxon>
        <taxon>Pseudomonadati</taxon>
        <taxon>Myxococcota</taxon>
        <taxon>Myxococcia</taxon>
        <taxon>Myxococcales</taxon>
        <taxon>Cystobacterineae</taxon>
        <taxon>Archangiaceae</taxon>
        <taxon>Archangium</taxon>
    </lineage>
</organism>
<reference evidence="1 2" key="1">
    <citation type="submission" date="2019-08" db="EMBL/GenBank/DDBJ databases">
        <title>Archangium and Cystobacter genomes.</title>
        <authorList>
            <person name="Chen I.-C.K."/>
            <person name="Wielgoss S."/>
        </authorList>
    </citation>
    <scope>NUCLEOTIDE SEQUENCE [LARGE SCALE GENOMIC DNA]</scope>
    <source>
        <strain evidence="1 2">Cbm 6</strain>
    </source>
</reference>
<dbReference type="Proteomes" id="UP001611383">
    <property type="component" value="Chromosome"/>
</dbReference>
<evidence type="ECO:0000313" key="2">
    <source>
        <dbReference type="Proteomes" id="UP001611383"/>
    </source>
</evidence>
<dbReference type="EMBL" id="CP043494">
    <property type="protein sequence ID" value="WNG42940.1"/>
    <property type="molecule type" value="Genomic_DNA"/>
</dbReference>
<gene>
    <name evidence="1" type="ORF">F0U60_01640</name>
</gene>
<sequence>MPSARVSSFVRPTLDKMPPLRVTFAVEEHPLGTRYVLDGGVWVEGSTLDAANAEVGAAFVRKVASWLQVPVTLESGVPRSVFCVRAAPSERVRRVGVETEVLSIGSAEGAELLLHAARGVGTAELEERSPYQRRRLVDVLARALVGARANADAAYLGFERVVAEPTPHAVGTFAGERLVTAWWRLGKSAIAIEGRELFELPGLCTAIAGTSGRVALALVTPGFVNERSQGYGQDDAAVIVVIDINTGEVHEVLRSDAHLTFGFTQLCFAGDVLGVRAERARAPVIVTFNRGKREEHPGDFQHWVREVIQAPRTVDDLYSRYDLPMLWAGPHAVVVADASAGTRWRTDEGETLAVLDLRTKQRRPLFDAAGLEPLAFSASGSRCLASAGSRRLFVGSIGDKRS</sequence>
<evidence type="ECO:0008006" key="3">
    <source>
        <dbReference type="Google" id="ProtNLM"/>
    </source>
</evidence>
<proteinExistence type="predicted"/>
<keyword evidence="2" id="KW-1185">Reference proteome</keyword>
<protein>
    <recommendedName>
        <fullName evidence="3">Lipoprotein</fullName>
    </recommendedName>
</protein>
<accession>A0ABY9WGM3</accession>
<name>A0ABY9WGM3_9BACT</name>